<evidence type="ECO:0000313" key="3">
    <source>
        <dbReference type="Proteomes" id="UP000011528"/>
    </source>
</evidence>
<dbReference type="EMBL" id="AOJJ01000082">
    <property type="protein sequence ID" value="EMA68522.1"/>
    <property type="molecule type" value="Genomic_DNA"/>
</dbReference>
<keyword evidence="2" id="KW-0378">Hydrolase</keyword>
<evidence type="ECO:0000313" key="2">
    <source>
        <dbReference type="EMBL" id="EMA68522.1"/>
    </source>
</evidence>
<name>M0PEK2_9EURY</name>
<reference evidence="2 3" key="1">
    <citation type="journal article" date="2014" name="PLoS Genet.">
        <title>Phylogenetically driven sequencing of extremely halophilic archaea reveals strategies for static and dynamic osmo-response.</title>
        <authorList>
            <person name="Becker E.A."/>
            <person name="Seitzer P.M."/>
            <person name="Tritt A."/>
            <person name="Larsen D."/>
            <person name="Krusor M."/>
            <person name="Yao A.I."/>
            <person name="Wu D."/>
            <person name="Madern D."/>
            <person name="Eisen J.A."/>
            <person name="Darling A.E."/>
            <person name="Facciotti M.T."/>
        </authorList>
    </citation>
    <scope>NUCLEOTIDE SEQUENCE [LARGE SCALE GENOMIC DNA]</scope>
    <source>
        <strain evidence="2 3">JCM 13916</strain>
    </source>
</reference>
<feature type="compositionally biased region" description="Low complexity" evidence="1">
    <location>
        <begin position="292"/>
        <end position="303"/>
    </location>
</feature>
<feature type="region of interest" description="Disordered" evidence="1">
    <location>
        <begin position="226"/>
        <end position="313"/>
    </location>
</feature>
<organism evidence="2 3">
    <name type="scientific">Halorubrum distributum JCM 13916</name>
    <dbReference type="NCBI Taxonomy" id="1230455"/>
    <lineage>
        <taxon>Archaea</taxon>
        <taxon>Methanobacteriati</taxon>
        <taxon>Methanobacteriota</taxon>
        <taxon>Stenosarchaea group</taxon>
        <taxon>Halobacteria</taxon>
        <taxon>Halobacteriales</taxon>
        <taxon>Haloferacaceae</taxon>
        <taxon>Halorubrum</taxon>
        <taxon>Halorubrum distributum group</taxon>
    </lineage>
</organism>
<dbReference type="AntiFam" id="ANF00095">
    <property type="entry name" value="Shadow ORF (opposite ABC transporters)"/>
</dbReference>
<gene>
    <name evidence="2" type="ORF">C462_13236</name>
</gene>
<protein>
    <submittedName>
        <fullName evidence="2">GDSL-like lipase/acylhydrolase domain-containing protein</fullName>
    </submittedName>
</protein>
<feature type="compositionally biased region" description="Basic and acidic residues" evidence="1">
    <location>
        <begin position="125"/>
        <end position="149"/>
    </location>
</feature>
<dbReference type="AntiFam" id="ANF00142">
    <property type="entry name" value="Shadow ORF (opposite yadG)"/>
</dbReference>
<evidence type="ECO:0000256" key="1">
    <source>
        <dbReference type="SAM" id="MobiDB-lite"/>
    </source>
</evidence>
<dbReference type="Proteomes" id="UP000011528">
    <property type="component" value="Unassembled WGS sequence"/>
</dbReference>
<comment type="caution">
    <text evidence="2">The sequence shown here is derived from an EMBL/GenBank/DDBJ whole genome shotgun (WGS) entry which is preliminary data.</text>
</comment>
<feature type="compositionally biased region" description="Low complexity" evidence="1">
    <location>
        <begin position="252"/>
        <end position="275"/>
    </location>
</feature>
<feature type="region of interest" description="Disordered" evidence="1">
    <location>
        <begin position="125"/>
        <end position="171"/>
    </location>
</feature>
<sequence length="313" mass="33757">MRHRDDGDALGLDALELREDRLPRLGVEVPRRLVREQHGGLVDQRAGDGDALLLPARELARLVVEPVAEPEPREQVRRPVARVAGVERGRHRDVLDRGQRRQEVEVLEDEPDRLLARPRPLRDREVRHVGSVEEAPARGRVVEQPEHVQQRRLPGAAGADDRDELAGPDREVDVVERDDRLAAAARVALVHPSKRDAVVVARGGVRAARVGARLVSDGRRGRVVRGLRAESGVPAHGADPSRRRAVEPPTRPVLTATPTAPARPSSANPLATAPAAPTPPTPIRPSAPPPASSSSGSGAATVSVSVYRTPRSV</sequence>
<dbReference type="AlphaFoldDB" id="M0PEK2"/>
<accession>M0PEK2</accession>
<proteinExistence type="predicted"/>
<feature type="compositionally biased region" description="Pro residues" evidence="1">
    <location>
        <begin position="276"/>
        <end position="291"/>
    </location>
</feature>
<dbReference type="GO" id="GO:0016787">
    <property type="term" value="F:hydrolase activity"/>
    <property type="evidence" value="ECO:0007669"/>
    <property type="project" value="UniProtKB-KW"/>
</dbReference>